<evidence type="ECO:0000313" key="3">
    <source>
        <dbReference type="EMBL" id="CDP37988.1"/>
    </source>
</evidence>
<feature type="region of interest" description="Disordered" evidence="1">
    <location>
        <begin position="303"/>
        <end position="344"/>
    </location>
</feature>
<feature type="region of interest" description="Disordered" evidence="1">
    <location>
        <begin position="175"/>
        <end position="253"/>
    </location>
</feature>
<feature type="compositionally biased region" description="Low complexity" evidence="1">
    <location>
        <begin position="237"/>
        <end position="249"/>
    </location>
</feature>
<protein>
    <submittedName>
        <fullName evidence="3">ARAD1D24266p</fullName>
    </submittedName>
</protein>
<keyword evidence="2" id="KW-1133">Transmembrane helix</keyword>
<sequence length="477" mass="50569">MLRIDGELPTLSVVALVCAVVPVTPAVLGAVISVSESRANVSSGVCAALLFCTTVALIGSFVAPSRRATMAVTAALPVLTLVSLSVFLSRYLQAQAIVVAFSVLTVVSLMAVCAYATFIVTMSYVSKKYARRDSELNALNILMPSSSIMNDNIAGGAIPTAPELGYSPPTLSSTNYPNSLMSGTSRSTSIPEKLRDRDKIGFGNDSAANEITITPRRRIHNKASQSSSITLGDSEPSTNNSTSQSQAQSGIHNKIKGKHSISSVLSFLQPPEAPGSHSPSGGKNNLLFKFPHGLLATHHISTGSKSQVVHPDSFSGTTKNGHSPKSFQFSELSPKVDTSPALSGDLDSWEVNSLEAKERLLWSLANADAQTTGNRSVSGGSSGLSTTSDSTGSPYLLNNELNDAGFTKVEAIIDHQRRSSYNPQPAMPPVYLPKRAPSLGHGAISPIAVREEDELLGHRKQLSQYDLERLSRTFTSD</sequence>
<gene>
    <name evidence="3" type="ORF">GNLVRS02_ARAD1D24266g</name>
</gene>
<evidence type="ECO:0000256" key="1">
    <source>
        <dbReference type="SAM" id="MobiDB-lite"/>
    </source>
</evidence>
<feature type="compositionally biased region" description="Polar residues" evidence="1">
    <location>
        <begin position="175"/>
        <end position="190"/>
    </location>
</feature>
<dbReference type="AlphaFoldDB" id="A0A060TAI4"/>
<reference evidence="3" key="1">
    <citation type="submission" date="2014-02" db="EMBL/GenBank/DDBJ databases">
        <authorList>
            <person name="Genoscope - CEA"/>
        </authorList>
    </citation>
    <scope>NUCLEOTIDE SEQUENCE</scope>
    <source>
        <strain evidence="3">LS3</strain>
    </source>
</reference>
<accession>A0A060TAI4</accession>
<name>A0A060TAI4_BLAAD</name>
<keyword evidence="2" id="KW-0812">Transmembrane</keyword>
<feature type="transmembrane region" description="Helical" evidence="2">
    <location>
        <begin position="70"/>
        <end position="91"/>
    </location>
</feature>
<feature type="compositionally biased region" description="Polar residues" evidence="1">
    <location>
        <begin position="314"/>
        <end position="331"/>
    </location>
</feature>
<feature type="transmembrane region" description="Helical" evidence="2">
    <location>
        <begin position="39"/>
        <end position="63"/>
    </location>
</feature>
<proteinExistence type="predicted"/>
<dbReference type="EMBL" id="HG937694">
    <property type="protein sequence ID" value="CDP37988.1"/>
    <property type="molecule type" value="Genomic_DNA"/>
</dbReference>
<feature type="region of interest" description="Disordered" evidence="1">
    <location>
        <begin position="371"/>
        <end position="393"/>
    </location>
</feature>
<feature type="transmembrane region" description="Helical" evidence="2">
    <location>
        <begin position="97"/>
        <end position="125"/>
    </location>
</feature>
<reference evidence="3" key="2">
    <citation type="submission" date="2014-06" db="EMBL/GenBank/DDBJ databases">
        <title>The complete genome of Blastobotrys (Arxula) adeninivorans LS3 - a yeast of biotechnological interest.</title>
        <authorList>
            <person name="Kunze G."/>
            <person name="Gaillardin C."/>
            <person name="Czernicka M."/>
            <person name="Durrens P."/>
            <person name="Martin T."/>
            <person name="Boer E."/>
            <person name="Gabaldon T."/>
            <person name="Cruz J."/>
            <person name="Talla E."/>
            <person name="Marck C."/>
            <person name="Goffeau A."/>
            <person name="Barbe V."/>
            <person name="Baret P."/>
            <person name="Baronian K."/>
            <person name="Beier S."/>
            <person name="Bleykasten C."/>
            <person name="Bode R."/>
            <person name="Casaregola S."/>
            <person name="Despons L."/>
            <person name="Fairhead C."/>
            <person name="Giersberg M."/>
            <person name="Gierski P."/>
            <person name="Hahnel U."/>
            <person name="Hartmann A."/>
            <person name="Jankowska D."/>
            <person name="Jubin C."/>
            <person name="Jung P."/>
            <person name="Lafontaine I."/>
            <person name="Leh-Louis V."/>
            <person name="Lemaire M."/>
            <person name="Marcet-Houben M."/>
            <person name="Mascher M."/>
            <person name="Morel G."/>
            <person name="Richard G.-F."/>
            <person name="Riechen J."/>
            <person name="Sacerdot C."/>
            <person name="Sarkar A."/>
            <person name="Savel G."/>
            <person name="Schacherer J."/>
            <person name="Sherman D."/>
            <person name="Straub M.-L."/>
            <person name="Stein N."/>
            <person name="Thierry A."/>
            <person name="Trautwein-Schult A."/>
            <person name="Westhof E."/>
            <person name="Worch S."/>
            <person name="Dujon B."/>
            <person name="Souciet J.-L."/>
            <person name="Wincker P."/>
            <person name="Scholz U."/>
            <person name="Neuveglise N."/>
        </authorList>
    </citation>
    <scope>NUCLEOTIDE SEQUENCE</scope>
    <source>
        <strain evidence="3">LS3</strain>
    </source>
</reference>
<evidence type="ECO:0000256" key="2">
    <source>
        <dbReference type="SAM" id="Phobius"/>
    </source>
</evidence>
<organism evidence="3">
    <name type="scientific">Blastobotrys adeninivorans</name>
    <name type="common">Yeast</name>
    <name type="synonym">Arxula adeninivorans</name>
    <dbReference type="NCBI Taxonomy" id="409370"/>
    <lineage>
        <taxon>Eukaryota</taxon>
        <taxon>Fungi</taxon>
        <taxon>Dikarya</taxon>
        <taxon>Ascomycota</taxon>
        <taxon>Saccharomycotina</taxon>
        <taxon>Dipodascomycetes</taxon>
        <taxon>Dipodascales</taxon>
        <taxon>Trichomonascaceae</taxon>
        <taxon>Blastobotrys</taxon>
    </lineage>
</organism>
<keyword evidence="2" id="KW-0472">Membrane</keyword>
<feature type="compositionally biased region" description="Polar residues" evidence="1">
    <location>
        <begin position="222"/>
        <end position="231"/>
    </location>
</feature>